<accession>A0AA88J2I4</accession>
<dbReference type="Pfam" id="PF00931">
    <property type="entry name" value="NB-ARC"/>
    <property type="match status" value="1"/>
</dbReference>
<dbReference type="InterPro" id="IPR036388">
    <property type="entry name" value="WH-like_DNA-bd_sf"/>
</dbReference>
<dbReference type="GO" id="GO:0043531">
    <property type="term" value="F:ADP binding"/>
    <property type="evidence" value="ECO:0007669"/>
    <property type="project" value="InterPro"/>
</dbReference>
<evidence type="ECO:0000313" key="6">
    <source>
        <dbReference type="EMBL" id="GMN63438.1"/>
    </source>
</evidence>
<dbReference type="PANTHER" id="PTHR23155">
    <property type="entry name" value="DISEASE RESISTANCE PROTEIN RP"/>
    <property type="match status" value="1"/>
</dbReference>
<organism evidence="6 7">
    <name type="scientific">Ficus carica</name>
    <name type="common">Common fig</name>
    <dbReference type="NCBI Taxonomy" id="3494"/>
    <lineage>
        <taxon>Eukaryota</taxon>
        <taxon>Viridiplantae</taxon>
        <taxon>Streptophyta</taxon>
        <taxon>Embryophyta</taxon>
        <taxon>Tracheophyta</taxon>
        <taxon>Spermatophyta</taxon>
        <taxon>Magnoliopsida</taxon>
        <taxon>eudicotyledons</taxon>
        <taxon>Gunneridae</taxon>
        <taxon>Pentapetalae</taxon>
        <taxon>rosids</taxon>
        <taxon>fabids</taxon>
        <taxon>Rosales</taxon>
        <taxon>Moraceae</taxon>
        <taxon>Ficeae</taxon>
        <taxon>Ficus</taxon>
    </lineage>
</organism>
<dbReference type="SUPFAM" id="SSF52058">
    <property type="entry name" value="L domain-like"/>
    <property type="match status" value="1"/>
</dbReference>
<name>A0AA88J2I4_FICCA</name>
<evidence type="ECO:0000259" key="3">
    <source>
        <dbReference type="Pfam" id="PF00931"/>
    </source>
</evidence>
<keyword evidence="7" id="KW-1185">Reference proteome</keyword>
<proteinExistence type="predicted"/>
<dbReference type="InterPro" id="IPR058922">
    <property type="entry name" value="WHD_DRP"/>
</dbReference>
<dbReference type="InterPro" id="IPR055414">
    <property type="entry name" value="LRR_R13L4/SHOC2-like"/>
</dbReference>
<feature type="domain" description="Disease resistance protein winged helix" evidence="4">
    <location>
        <begin position="192"/>
        <end position="262"/>
    </location>
</feature>
<dbReference type="Pfam" id="PF23559">
    <property type="entry name" value="WHD_DRP"/>
    <property type="match status" value="1"/>
</dbReference>
<evidence type="ECO:0000256" key="1">
    <source>
        <dbReference type="ARBA" id="ARBA00022737"/>
    </source>
</evidence>
<dbReference type="Proteomes" id="UP001187192">
    <property type="component" value="Unassembled WGS sequence"/>
</dbReference>
<reference evidence="6" key="1">
    <citation type="submission" date="2023-07" db="EMBL/GenBank/DDBJ databases">
        <title>draft genome sequence of fig (Ficus carica).</title>
        <authorList>
            <person name="Takahashi T."/>
            <person name="Nishimura K."/>
        </authorList>
    </citation>
    <scope>NUCLEOTIDE SEQUENCE</scope>
</reference>
<dbReference type="InterPro" id="IPR044974">
    <property type="entry name" value="Disease_R_plants"/>
</dbReference>
<sequence length="836" mass="96333">MVRQFGAAGNRDVQKEELIDTLNQYLQSKRYLIVFDDVWHKEFWQVMRRVLPDNGKGSRIIITMRRDTVAAFCKENSFDHVHLVEPLTETMSWDLFCQRAFHYEHEAHCPPELEQLSHEFLRMCRGLPLAIEAVAGVLSTKEKTRSEWQRIYDNFEFEIESNPHLEDISRLLVLSFRDLPYQLKMCFLYFSIFPESYLIPNDKLYKLWIAEDFVQTKGLKISEEVAEEYLRELVQRNLVQACEGFYGLERFCRLQESMCELVRQEADEIGFCHIRDVSIPHFTVRRTSPPQYCIRVCWQVAYLQHRPHYIRQVTTKGLCCRRSCTYLSRYVLRSAASPLGTAAGFLLLVEGQGLLAQQAPPLGDVVWPYWLAIPLENKGRLLSIKSNEDLMRKSRVIKIRVITIGALENSLVVTVFRKYKLLTLLDVENVPLSRLPEEVGNLFHLKYLSLKNTKVKRLPKSVGKLQNLQTLDVRNTLLVALPMEINKLKNLQHLLASRSDSVVALNSSQGVRIKEGFGYLENLQTLMTVEASLIRLGLEEELAKLTGLRRLGISRLTAVALSALGPSIGKMNDLEYLSIHTVTNDEIFDLQTISSPPLFLQRLVLRGRLQRFPNWISSLQILSVLCLSMSRLTDDPLRHIYALPNLVSLWLYRAYEGEQLHFVVGGFQKLKLLVLRDLQRLEALEIQEGALPLLEELRIGPSPLLNDVPSGIQHLRSLKVLAFYDMPNEFVRSMQPEGGSEYVKVAHVPSVQFWYRVQGRKYASYELGESNFWDRLQGLVRNNINDVGQNDLRLSFCYSDDEANSASASTSRAPWDHDRMSFSSDQFSFFSDDIED</sequence>
<dbReference type="InterPro" id="IPR042197">
    <property type="entry name" value="Apaf_helical"/>
</dbReference>
<dbReference type="InterPro" id="IPR032675">
    <property type="entry name" value="LRR_dom_sf"/>
</dbReference>
<evidence type="ECO:0000259" key="4">
    <source>
        <dbReference type="Pfam" id="PF23559"/>
    </source>
</evidence>
<dbReference type="InterPro" id="IPR002182">
    <property type="entry name" value="NB-ARC"/>
</dbReference>
<dbReference type="Gene3D" id="1.10.8.430">
    <property type="entry name" value="Helical domain of apoptotic protease-activating factors"/>
    <property type="match status" value="1"/>
</dbReference>
<evidence type="ECO:0000313" key="7">
    <source>
        <dbReference type="Proteomes" id="UP001187192"/>
    </source>
</evidence>
<dbReference type="InterPro" id="IPR027417">
    <property type="entry name" value="P-loop_NTPase"/>
</dbReference>
<dbReference type="PANTHER" id="PTHR23155:SF1052">
    <property type="entry name" value="DISEASE RESISTANCE PROTEIN RPM1"/>
    <property type="match status" value="1"/>
</dbReference>
<dbReference type="FunFam" id="1.10.10.10:FF:000322">
    <property type="entry name" value="Probable disease resistance protein At1g63360"/>
    <property type="match status" value="1"/>
</dbReference>
<gene>
    <name evidence="6" type="ORF">TIFTF001_032516</name>
</gene>
<evidence type="ECO:0008006" key="8">
    <source>
        <dbReference type="Google" id="ProtNLM"/>
    </source>
</evidence>
<evidence type="ECO:0000259" key="5">
    <source>
        <dbReference type="Pfam" id="PF23598"/>
    </source>
</evidence>
<dbReference type="Pfam" id="PF23598">
    <property type="entry name" value="LRR_14"/>
    <property type="match status" value="1"/>
</dbReference>
<dbReference type="GO" id="GO:0098542">
    <property type="term" value="P:defense response to other organism"/>
    <property type="evidence" value="ECO:0007669"/>
    <property type="project" value="TreeGrafter"/>
</dbReference>
<dbReference type="EMBL" id="BTGU01000150">
    <property type="protein sequence ID" value="GMN63438.1"/>
    <property type="molecule type" value="Genomic_DNA"/>
</dbReference>
<dbReference type="Gene3D" id="3.80.10.10">
    <property type="entry name" value="Ribonuclease Inhibitor"/>
    <property type="match status" value="1"/>
</dbReference>
<dbReference type="Gene3D" id="1.10.10.10">
    <property type="entry name" value="Winged helix-like DNA-binding domain superfamily/Winged helix DNA-binding domain"/>
    <property type="match status" value="1"/>
</dbReference>
<keyword evidence="1" id="KW-0677">Repeat</keyword>
<dbReference type="Gene3D" id="3.40.50.300">
    <property type="entry name" value="P-loop containing nucleotide triphosphate hydrolases"/>
    <property type="match status" value="1"/>
</dbReference>
<dbReference type="PRINTS" id="PR00364">
    <property type="entry name" value="DISEASERSIST"/>
</dbReference>
<feature type="domain" description="NB-ARC" evidence="3">
    <location>
        <begin position="13"/>
        <end position="104"/>
    </location>
</feature>
<comment type="caution">
    <text evidence="6">The sequence shown here is derived from an EMBL/GenBank/DDBJ whole genome shotgun (WGS) entry which is preliminary data.</text>
</comment>
<evidence type="ECO:0000256" key="2">
    <source>
        <dbReference type="ARBA" id="ARBA00022821"/>
    </source>
</evidence>
<keyword evidence="2" id="KW-0611">Plant defense</keyword>
<dbReference type="SUPFAM" id="SSF52540">
    <property type="entry name" value="P-loop containing nucleoside triphosphate hydrolases"/>
    <property type="match status" value="1"/>
</dbReference>
<protein>
    <recommendedName>
        <fullName evidence="8">NB-ARC domain-containing protein</fullName>
    </recommendedName>
</protein>
<dbReference type="AlphaFoldDB" id="A0AA88J2I4"/>
<feature type="domain" description="Disease resistance R13L4/SHOC-2-like LRR" evidence="5">
    <location>
        <begin position="410"/>
        <end position="720"/>
    </location>
</feature>